<name>A0ABN4IMT8_THEA5</name>
<geneLocation type="plasmid" evidence="1 2">
    <name>pTA69</name>
</geneLocation>
<evidence type="ECO:0000313" key="1">
    <source>
        <dbReference type="EMBL" id="ALJ92289.1"/>
    </source>
</evidence>
<dbReference type="EMBL" id="CP010825">
    <property type="protein sequence ID" value="ALJ92289.1"/>
    <property type="molecule type" value="Genomic_DNA"/>
</dbReference>
<reference evidence="2" key="1">
    <citation type="journal article" date="2015" name="PLoS ONE">
        <title>Complete Genome Sequence of Thermus aquaticus Y51MC23.</title>
        <authorList>
            <person name="Brumm P.J."/>
            <person name="Monsma S."/>
            <person name="Keough B."/>
            <person name="Jasinovica S."/>
            <person name="Ferguson E."/>
            <person name="Schoenfeld T."/>
            <person name="Lodes M."/>
            <person name="Mead D.A."/>
        </authorList>
    </citation>
    <scope>NUCLEOTIDE SEQUENCE [LARGE SCALE GENOMIC DNA]</scope>
    <source>
        <strain evidence="2">BAA-2747 / Y51MC23</strain>
    </source>
</reference>
<sequence length="66" mass="7477">MRHRKNAELVIRDTLSLYGEVLTRLARRRGRWEVLGRPDLIEVLPLRGAGAREALEGLAALTRGKE</sequence>
<keyword evidence="2" id="KW-1185">Reference proteome</keyword>
<dbReference type="RefSeq" id="WP_003049314.1">
    <property type="nucleotide sequence ID" value="NZ_CP010825.1"/>
</dbReference>
<organism evidence="1 2">
    <name type="scientific">Thermus aquaticus (strain ATCC BAA-2747 / Y51MC23)</name>
    <dbReference type="NCBI Taxonomy" id="498848"/>
    <lineage>
        <taxon>Bacteria</taxon>
        <taxon>Thermotogati</taxon>
        <taxon>Deinococcota</taxon>
        <taxon>Deinococci</taxon>
        <taxon>Thermales</taxon>
        <taxon>Thermaceae</taxon>
        <taxon>Thermus</taxon>
    </lineage>
</organism>
<evidence type="ECO:0000313" key="2">
    <source>
        <dbReference type="Proteomes" id="UP000058660"/>
    </source>
</evidence>
<keyword evidence="1" id="KW-0614">Plasmid</keyword>
<protein>
    <submittedName>
        <fullName evidence="1">Uncharacterized protein</fullName>
    </submittedName>
</protein>
<dbReference type="Proteomes" id="UP000058660">
    <property type="component" value="Plasmid pTA69"/>
</dbReference>
<accession>A0ABN4IMT8</accession>
<gene>
    <name evidence="1" type="ORF">TO73_2760</name>
</gene>
<proteinExistence type="predicted"/>